<dbReference type="InterPro" id="IPR011249">
    <property type="entry name" value="Metalloenz_LuxS/M16"/>
</dbReference>
<keyword evidence="4" id="KW-0479">Metal-binding</keyword>
<evidence type="ECO:0000259" key="9">
    <source>
        <dbReference type="Pfam" id="PF00675"/>
    </source>
</evidence>
<evidence type="ECO:0000256" key="6">
    <source>
        <dbReference type="ARBA" id="ARBA00022833"/>
    </source>
</evidence>
<evidence type="ECO:0000256" key="5">
    <source>
        <dbReference type="ARBA" id="ARBA00022801"/>
    </source>
</evidence>
<dbReference type="InterPro" id="IPR011765">
    <property type="entry name" value="Pept_M16_N"/>
</dbReference>
<dbReference type="AlphaFoldDB" id="A0A930HKS5"/>
<evidence type="ECO:0000256" key="3">
    <source>
        <dbReference type="ARBA" id="ARBA00022670"/>
    </source>
</evidence>
<dbReference type="GO" id="GO:0004222">
    <property type="term" value="F:metalloendopeptidase activity"/>
    <property type="evidence" value="ECO:0007669"/>
    <property type="project" value="InterPro"/>
</dbReference>
<feature type="domain" description="Peptidase M16 C-terminal" evidence="10">
    <location>
        <begin position="199"/>
        <end position="385"/>
    </location>
</feature>
<accession>A0A930HKS5</accession>
<evidence type="ECO:0000256" key="7">
    <source>
        <dbReference type="ARBA" id="ARBA00023049"/>
    </source>
</evidence>
<comment type="similarity">
    <text evidence="2 8">Belongs to the peptidase M16 family.</text>
</comment>
<reference evidence="11" key="1">
    <citation type="submission" date="2020-04" db="EMBL/GenBank/DDBJ databases">
        <title>Deep metagenomics examines the oral microbiome during advanced dental caries in children, revealing novel taxa and co-occurrences with host molecules.</title>
        <authorList>
            <person name="Baker J.L."/>
            <person name="Morton J.T."/>
            <person name="Dinis M."/>
            <person name="Alvarez R."/>
            <person name="Tran N.C."/>
            <person name="Knight R."/>
            <person name="Edlund A."/>
        </authorList>
    </citation>
    <scope>NUCLEOTIDE SEQUENCE</scope>
    <source>
        <strain evidence="11">JCVI_44_bin.5</strain>
    </source>
</reference>
<name>A0A930HKS5_9BACT</name>
<evidence type="ECO:0000256" key="8">
    <source>
        <dbReference type="RuleBase" id="RU004447"/>
    </source>
</evidence>
<protein>
    <submittedName>
        <fullName evidence="11">Insulinase family protein</fullName>
    </submittedName>
</protein>
<dbReference type="SUPFAM" id="SSF63411">
    <property type="entry name" value="LuxS/MPP-like metallohydrolase"/>
    <property type="match status" value="4"/>
</dbReference>
<dbReference type="PANTHER" id="PTHR43690:SF34">
    <property type="entry name" value="ZINC PROTEASE PQQL-LIKE"/>
    <property type="match status" value="1"/>
</dbReference>
<keyword evidence="5" id="KW-0378">Hydrolase</keyword>
<evidence type="ECO:0000313" key="11">
    <source>
        <dbReference type="EMBL" id="MBF1383360.1"/>
    </source>
</evidence>
<dbReference type="InterPro" id="IPR001431">
    <property type="entry name" value="Pept_M16_Zn_BS"/>
</dbReference>
<dbReference type="PROSITE" id="PS00143">
    <property type="entry name" value="INSULINASE"/>
    <property type="match status" value="1"/>
</dbReference>
<dbReference type="GO" id="GO:0046872">
    <property type="term" value="F:metal ion binding"/>
    <property type="evidence" value="ECO:0007669"/>
    <property type="project" value="UniProtKB-KW"/>
</dbReference>
<comment type="cofactor">
    <cofactor evidence="1">
        <name>Zn(2+)</name>
        <dbReference type="ChEBI" id="CHEBI:29105"/>
    </cofactor>
</comment>
<sequence>MLVPTLLPSQNRVIEQDKTFRKGKLPNGLTYYIRHNDKTKGVADFYIAQHVGSILEESNQRGLAHFLEHMAFNGTKNFPGDDQKPGIVKWCESVGIQFGTNLNAYTSVDQTVYNISAAPIKREGIIDSCLLILHDWSHNLLLADKEIDKERGVIEEEWRTRRMGLAMQRLAEASMPVIYAGSKYADCMPIGDMNIVRTFPYQALRDYYHKWYRPDLQAIIVVGDIDEDQIERKIKALFGTIEMPNNAAERIFYPVPDNKKMILFTATDKEQPTVNFTLYMKRDVTPRQERGFWQPFADNYMTSILRMAINDRLNELSRKADAPIISASVRDGNFFMASTKESFEVSGVLKENSIASGIQTIIGEVERARSLGITEQELKRGKAELLSYAVSGYNDRFKRSNRELVEACVENFLEEEPLIDPAVELQLVQELDAKVTLEEVNKYMREVITNSNQVVTLYGPEKKGFALPSKKDIEKLVLTAQKKRYAPYKEKDMVSELTPNLPAEGRIVAEKEYKYGYTELQLSNGMRVYVRPTTFADDEVRLKLFSMGGKNMYADDDMPNLSYLISGATVGGAGQFDELKLEKMIAGKPISIGPYIDDETEGMEGSSNVKDLETLFQLLYLYFTQPRKDVEAFENMMSQQKEFLKNAHVNPLIAYNDSLHKVAYQSDRLHSMNSELLKKVNYDRILQIYKERFANAADFKLILTGNIDMARLRPMLCKYVAVLPSNNHFEKVGTLGPNLVDGQVKKLFTKEQKTPSTTTTIVIKGKMDYNNRNELLLDAAVQLLRFVYTDKVREEKGGTYGVSVSATLQKHPYNEAVLRIAFQTDPSKYGSLIPIIYEQLEKLATDGPAQTDLDKVKAYELKVYKQVQELNNYWELVLYNDLYNGTDIDTNFVEIVNRMTTEDVKLILKQLLDQKNRIEVTMSSTDLSNH</sequence>
<evidence type="ECO:0000259" key="10">
    <source>
        <dbReference type="Pfam" id="PF05193"/>
    </source>
</evidence>
<dbReference type="GO" id="GO:0006508">
    <property type="term" value="P:proteolysis"/>
    <property type="evidence" value="ECO:0007669"/>
    <property type="project" value="UniProtKB-KW"/>
</dbReference>
<keyword evidence="3" id="KW-0645">Protease</keyword>
<comment type="caution">
    <text evidence="11">The sequence shown here is derived from an EMBL/GenBank/DDBJ whole genome shotgun (WGS) entry which is preliminary data.</text>
</comment>
<feature type="domain" description="Peptidase M16 N-terminal" evidence="9">
    <location>
        <begin position="38"/>
        <end position="158"/>
    </location>
</feature>
<dbReference type="InterPro" id="IPR007863">
    <property type="entry name" value="Peptidase_M16_C"/>
</dbReference>
<gene>
    <name evidence="11" type="ORF">HXN26_00665</name>
</gene>
<dbReference type="Pfam" id="PF00675">
    <property type="entry name" value="Peptidase_M16"/>
    <property type="match status" value="1"/>
</dbReference>
<dbReference type="Pfam" id="PF05193">
    <property type="entry name" value="Peptidase_M16_C"/>
    <property type="match status" value="2"/>
</dbReference>
<dbReference type="InterPro" id="IPR050626">
    <property type="entry name" value="Peptidase_M16"/>
</dbReference>
<dbReference type="Proteomes" id="UP000771736">
    <property type="component" value="Unassembled WGS sequence"/>
</dbReference>
<feature type="domain" description="Peptidase M16 C-terminal" evidence="10">
    <location>
        <begin position="679"/>
        <end position="858"/>
    </location>
</feature>
<dbReference type="Gene3D" id="3.30.830.10">
    <property type="entry name" value="Metalloenzyme, LuxS/M16 peptidase-like"/>
    <property type="match status" value="4"/>
</dbReference>
<keyword evidence="7" id="KW-0482">Metalloprotease</keyword>
<evidence type="ECO:0000256" key="1">
    <source>
        <dbReference type="ARBA" id="ARBA00001947"/>
    </source>
</evidence>
<evidence type="ECO:0000256" key="4">
    <source>
        <dbReference type="ARBA" id="ARBA00022723"/>
    </source>
</evidence>
<organism evidence="11 12">
    <name type="scientific">Prevotella aurantiaca</name>
    <dbReference type="NCBI Taxonomy" id="596085"/>
    <lineage>
        <taxon>Bacteria</taxon>
        <taxon>Pseudomonadati</taxon>
        <taxon>Bacteroidota</taxon>
        <taxon>Bacteroidia</taxon>
        <taxon>Bacteroidales</taxon>
        <taxon>Prevotellaceae</taxon>
        <taxon>Prevotella</taxon>
    </lineage>
</organism>
<evidence type="ECO:0000256" key="2">
    <source>
        <dbReference type="ARBA" id="ARBA00007261"/>
    </source>
</evidence>
<dbReference type="PANTHER" id="PTHR43690">
    <property type="entry name" value="NARDILYSIN"/>
    <property type="match status" value="1"/>
</dbReference>
<proteinExistence type="inferred from homology"/>
<keyword evidence="6" id="KW-0862">Zinc</keyword>
<evidence type="ECO:0000313" key="12">
    <source>
        <dbReference type="Proteomes" id="UP000771736"/>
    </source>
</evidence>
<dbReference type="EMBL" id="JABZSJ010000001">
    <property type="protein sequence ID" value="MBF1383360.1"/>
    <property type="molecule type" value="Genomic_DNA"/>
</dbReference>